<gene>
    <name evidence="2" type="ORF">HMPREF1092_03247</name>
</gene>
<evidence type="ECO:0000313" key="2">
    <source>
        <dbReference type="EMBL" id="ENY99361.1"/>
    </source>
</evidence>
<evidence type="ECO:0000256" key="1">
    <source>
        <dbReference type="SAM" id="Phobius"/>
    </source>
</evidence>
<organism evidence="2 3">
    <name type="scientific">Clostridium thermobutyricum</name>
    <dbReference type="NCBI Taxonomy" id="29372"/>
    <lineage>
        <taxon>Bacteria</taxon>
        <taxon>Bacillati</taxon>
        <taxon>Bacillota</taxon>
        <taxon>Clostridia</taxon>
        <taxon>Eubacteriales</taxon>
        <taxon>Clostridiaceae</taxon>
        <taxon>Clostridium</taxon>
    </lineage>
</organism>
<keyword evidence="1" id="KW-0812">Transmembrane</keyword>
<feature type="transmembrane region" description="Helical" evidence="1">
    <location>
        <begin position="12"/>
        <end position="31"/>
    </location>
</feature>
<evidence type="ECO:0000313" key="3">
    <source>
        <dbReference type="Proteomes" id="UP000013097"/>
    </source>
</evidence>
<keyword evidence="1" id="KW-1133">Transmembrane helix</keyword>
<dbReference type="Proteomes" id="UP000013097">
    <property type="component" value="Unassembled WGS sequence"/>
</dbReference>
<keyword evidence="3" id="KW-1185">Reference proteome</keyword>
<dbReference type="AlphaFoldDB" id="N9XUU0"/>
<name>N9XUU0_9CLOT</name>
<sequence>MSKKSLIISFSKSLIISLSIVIICLVVVNVFDSYCSNQNAILIKQETIEQENGTSYSVSSNFITTPYNFFETDIFQVTDSKILLEKISPIGVSEEVINLNNSIEFGVLINLYENLNQVNKEISINNNVSKNTLYNLEEIYNNNINDLGNSLNLKKLFNNLNSLIIDLKNNKTDKINEKVSEMKISLNKFIEYYNSQA</sequence>
<proteinExistence type="predicted"/>
<dbReference type="RefSeq" id="WP_002599687.1">
    <property type="nucleotide sequence ID" value="NZ_KB850959.1"/>
</dbReference>
<comment type="caution">
    <text evidence="2">The sequence shown here is derived from an EMBL/GenBank/DDBJ whole genome shotgun (WGS) entry which is preliminary data.</text>
</comment>
<keyword evidence="1" id="KW-0472">Membrane</keyword>
<protein>
    <submittedName>
        <fullName evidence="2">Uncharacterized protein</fullName>
    </submittedName>
</protein>
<accession>N9XUU0</accession>
<dbReference type="EMBL" id="AGYT01000022">
    <property type="protein sequence ID" value="ENY99361.1"/>
    <property type="molecule type" value="Genomic_DNA"/>
</dbReference>
<dbReference type="PATRIC" id="fig|999411.4.peg.3162"/>
<dbReference type="HOGENOM" id="CLU_1382023_0_0_9"/>
<reference evidence="2 3" key="1">
    <citation type="submission" date="2013-01" db="EMBL/GenBank/DDBJ databases">
        <title>The Genome Sequence of Clostridium colicanis 209318.</title>
        <authorList>
            <consortium name="The Broad Institute Genome Sequencing Platform"/>
            <person name="Earl A."/>
            <person name="Ward D."/>
            <person name="Feldgarden M."/>
            <person name="Gevers D."/>
            <person name="Courvalin P."/>
            <person name="Lambert T."/>
            <person name="Walker B."/>
            <person name="Young S.K."/>
            <person name="Zeng Q."/>
            <person name="Gargeya S."/>
            <person name="Fitzgerald M."/>
            <person name="Haas B."/>
            <person name="Abouelleil A."/>
            <person name="Alvarado L."/>
            <person name="Arachchi H.M."/>
            <person name="Berlin A.M."/>
            <person name="Chapman S.B."/>
            <person name="Dewar J."/>
            <person name="Goldberg J."/>
            <person name="Griggs A."/>
            <person name="Gujja S."/>
            <person name="Hansen M."/>
            <person name="Howarth C."/>
            <person name="Imamovic A."/>
            <person name="Larimer J."/>
            <person name="McCowan C."/>
            <person name="Murphy C."/>
            <person name="Neiman D."/>
            <person name="Pearson M."/>
            <person name="Priest M."/>
            <person name="Roberts A."/>
            <person name="Saif S."/>
            <person name="Shea T."/>
            <person name="Sisk P."/>
            <person name="Sykes S."/>
            <person name="Wortman J."/>
            <person name="Nusbaum C."/>
            <person name="Birren B."/>
        </authorList>
    </citation>
    <scope>NUCLEOTIDE SEQUENCE [LARGE SCALE GENOMIC DNA]</scope>
    <source>
        <strain evidence="2 3">209318</strain>
    </source>
</reference>